<reference evidence="6" key="1">
    <citation type="submission" date="2013-09" db="EMBL/GenBank/DDBJ databases">
        <title>Corchorus olitorius genome sequencing.</title>
        <authorList>
            <person name="Alam M."/>
            <person name="Haque M.S."/>
            <person name="Islam M.S."/>
            <person name="Emdad E.M."/>
            <person name="Islam M.M."/>
            <person name="Ahmed B."/>
            <person name="Halim A."/>
            <person name="Hossen Q.M.M."/>
            <person name="Hossain M.Z."/>
            <person name="Ahmed R."/>
            <person name="Khan M.M."/>
            <person name="Islam R."/>
            <person name="Rashid M.M."/>
            <person name="Khan S.A."/>
            <person name="Rahman M.S."/>
            <person name="Alam M."/>
            <person name="Yahiya A.S."/>
            <person name="Khan M.S."/>
            <person name="Azam M.S."/>
            <person name="Haque T."/>
            <person name="Lashkar M.Z.H."/>
            <person name="Akhand A.I."/>
            <person name="Morshed G."/>
            <person name="Roy S."/>
            <person name="Uddin K.S."/>
            <person name="Rabeya T."/>
            <person name="Hossain A.S."/>
            <person name="Chowdhury A."/>
            <person name="Snigdha A.R."/>
            <person name="Mortoza M.S."/>
            <person name="Matin S.A."/>
            <person name="Hoque S.M.E."/>
            <person name="Islam M.K."/>
            <person name="Roy D.K."/>
            <person name="Haider R."/>
            <person name="Moosa M.M."/>
            <person name="Elias S.M."/>
            <person name="Hasan A.M."/>
            <person name="Jahan S."/>
            <person name="Shafiuddin M."/>
            <person name="Mahmood N."/>
            <person name="Shommy N.S."/>
        </authorList>
    </citation>
    <scope>NUCLEOTIDE SEQUENCE [LARGE SCALE GENOMIC DNA]</scope>
    <source>
        <strain evidence="6">cv. O-4</strain>
    </source>
</reference>
<dbReference type="InterPro" id="IPR046848">
    <property type="entry name" value="E_motif"/>
</dbReference>
<comment type="similarity">
    <text evidence="1">Belongs to the PPR family. PCMP-H subfamily.</text>
</comment>
<keyword evidence="2" id="KW-0677">Repeat</keyword>
<accession>A0A1R3KQW4</accession>
<evidence type="ECO:0000313" key="5">
    <source>
        <dbReference type="EMBL" id="OMP09476.1"/>
    </source>
</evidence>
<name>A0A1R3KQW4_9ROSI</name>
<dbReference type="STRING" id="93759.A0A1R3KQW4"/>
<feature type="domain" description="DYW" evidence="4">
    <location>
        <begin position="516"/>
        <end position="608"/>
    </location>
</feature>
<evidence type="ECO:0000259" key="4">
    <source>
        <dbReference type="Pfam" id="PF14432"/>
    </source>
</evidence>
<dbReference type="Gene3D" id="1.25.40.10">
    <property type="entry name" value="Tetratricopeptide repeat domain"/>
    <property type="match status" value="4"/>
</dbReference>
<dbReference type="Pfam" id="PF01535">
    <property type="entry name" value="PPR"/>
    <property type="match status" value="5"/>
</dbReference>
<comment type="caution">
    <text evidence="5">The sequence shown here is derived from an EMBL/GenBank/DDBJ whole genome shotgun (WGS) entry which is preliminary data.</text>
</comment>
<dbReference type="PROSITE" id="PS51375">
    <property type="entry name" value="PPR"/>
    <property type="match status" value="4"/>
</dbReference>
<dbReference type="Proteomes" id="UP000187203">
    <property type="component" value="Unassembled WGS sequence"/>
</dbReference>
<evidence type="ECO:0000256" key="1">
    <source>
        <dbReference type="ARBA" id="ARBA00006643"/>
    </source>
</evidence>
<dbReference type="PANTHER" id="PTHR47926">
    <property type="entry name" value="PENTATRICOPEPTIDE REPEAT-CONTAINING PROTEIN"/>
    <property type="match status" value="1"/>
</dbReference>
<dbReference type="FunFam" id="1.25.40.10:FF:000090">
    <property type="entry name" value="Pentatricopeptide repeat-containing protein, chloroplastic"/>
    <property type="match status" value="1"/>
</dbReference>
<dbReference type="OrthoDB" id="1854885at2759"/>
<sequence>MPIFHHLRQLQECAKHHSSVKQLHAHFIKLGLTQFLPLANTLSNVYAKSSRLQEALQVFDEMPHRDHVSWATILTALNQANFPNKTLSVFPSMFSLDSLLPDDFVFASLVKACANLGAIKQGKQVHANYLVSLFFDDDVIKSSLVDMYAKCGLPDDGRAVFNSIKLKNMASWTAIINGYARKGRKKEALELFLRVPQKNLFAWTALISGLVQSGNEVDAFGLFIEMRREGISIIDPLVLSSIVGASANIAMLELGKQVHGLTIGLGYESCLFISNALVDMYAKCSDIVAAKDVFCRMSRRDVVSWTSIIVGAAQHGRAEEALSLYDEMVSNGVKPNEVTFVGLIYACSHVGLVDKGRELFKSMVEHYGIRPCLQHYTCLLDLLGRSGYLDEAEDVINSMPFKPDEPTWAALLSACKHHGNAKMAIRIANHLLSLKPEEPSTYILLSNIYSSSSLWEHASKARHLLEGMEVKKEPGYSYIDFGRESQVFYAGEASNHMKDETFGLLKELDVEMRRRGYVPDTSCVLHNMEQQEKERQLFWHSERLAVAYGLLKSVPGTVIRIVKNLRVCGDCHTVLKLISDIVKREIVVRDAKRYHHFKDGKCSCNDFW</sequence>
<dbReference type="EMBL" id="AWUE01012350">
    <property type="protein sequence ID" value="OMP09476.1"/>
    <property type="molecule type" value="Genomic_DNA"/>
</dbReference>
<dbReference type="InterPro" id="IPR002885">
    <property type="entry name" value="PPR_rpt"/>
</dbReference>
<dbReference type="GO" id="GO:0008270">
    <property type="term" value="F:zinc ion binding"/>
    <property type="evidence" value="ECO:0007669"/>
    <property type="project" value="InterPro"/>
</dbReference>
<feature type="repeat" description="PPR" evidence="3">
    <location>
        <begin position="199"/>
        <end position="233"/>
    </location>
</feature>
<organism evidence="5 6">
    <name type="scientific">Corchorus olitorius</name>
    <dbReference type="NCBI Taxonomy" id="93759"/>
    <lineage>
        <taxon>Eukaryota</taxon>
        <taxon>Viridiplantae</taxon>
        <taxon>Streptophyta</taxon>
        <taxon>Embryophyta</taxon>
        <taxon>Tracheophyta</taxon>
        <taxon>Spermatophyta</taxon>
        <taxon>Magnoliopsida</taxon>
        <taxon>eudicotyledons</taxon>
        <taxon>Gunneridae</taxon>
        <taxon>Pentapetalae</taxon>
        <taxon>rosids</taxon>
        <taxon>malvids</taxon>
        <taxon>Malvales</taxon>
        <taxon>Malvaceae</taxon>
        <taxon>Grewioideae</taxon>
        <taxon>Apeibeae</taxon>
        <taxon>Corchorus</taxon>
    </lineage>
</organism>
<feature type="repeat" description="PPR" evidence="3">
    <location>
        <begin position="301"/>
        <end position="335"/>
    </location>
</feature>
<dbReference type="GO" id="GO:0003723">
    <property type="term" value="F:RNA binding"/>
    <property type="evidence" value="ECO:0007669"/>
    <property type="project" value="InterPro"/>
</dbReference>
<dbReference type="AlphaFoldDB" id="A0A1R3KQW4"/>
<dbReference type="Pfam" id="PF13041">
    <property type="entry name" value="PPR_2"/>
    <property type="match status" value="1"/>
</dbReference>
<feature type="repeat" description="PPR" evidence="3">
    <location>
        <begin position="336"/>
        <end position="371"/>
    </location>
</feature>
<dbReference type="InterPro" id="IPR032867">
    <property type="entry name" value="DYW_dom"/>
</dbReference>
<evidence type="ECO:0000256" key="2">
    <source>
        <dbReference type="ARBA" id="ARBA00022737"/>
    </source>
</evidence>
<dbReference type="InterPro" id="IPR046960">
    <property type="entry name" value="PPR_At4g14850-like_plant"/>
</dbReference>
<protein>
    <recommendedName>
        <fullName evidence="4">DYW domain-containing protein</fullName>
    </recommendedName>
</protein>
<proteinExistence type="inferred from homology"/>
<feature type="repeat" description="PPR" evidence="3">
    <location>
        <begin position="168"/>
        <end position="198"/>
    </location>
</feature>
<evidence type="ECO:0000313" key="6">
    <source>
        <dbReference type="Proteomes" id="UP000187203"/>
    </source>
</evidence>
<dbReference type="NCBIfam" id="TIGR00756">
    <property type="entry name" value="PPR"/>
    <property type="match status" value="5"/>
</dbReference>
<gene>
    <name evidence="5" type="ORF">COLO4_05434</name>
</gene>
<dbReference type="InterPro" id="IPR011990">
    <property type="entry name" value="TPR-like_helical_dom_sf"/>
</dbReference>
<dbReference type="GO" id="GO:0009451">
    <property type="term" value="P:RNA modification"/>
    <property type="evidence" value="ECO:0007669"/>
    <property type="project" value="InterPro"/>
</dbReference>
<dbReference type="PANTHER" id="PTHR47926:SF495">
    <property type="entry name" value="DYW DOMAIN-CONTAINING PROTEIN"/>
    <property type="match status" value="1"/>
</dbReference>
<evidence type="ECO:0000256" key="3">
    <source>
        <dbReference type="PROSITE-ProRule" id="PRU00708"/>
    </source>
</evidence>
<dbReference type="SUPFAM" id="SSF48452">
    <property type="entry name" value="TPR-like"/>
    <property type="match status" value="1"/>
</dbReference>
<keyword evidence="6" id="KW-1185">Reference proteome</keyword>
<dbReference type="Pfam" id="PF20431">
    <property type="entry name" value="E_motif"/>
    <property type="match status" value="1"/>
</dbReference>
<dbReference type="Pfam" id="PF14432">
    <property type="entry name" value="DYW_deaminase"/>
    <property type="match status" value="1"/>
</dbReference>